<dbReference type="GO" id="GO:0016989">
    <property type="term" value="F:sigma factor antagonist activity"/>
    <property type="evidence" value="ECO:0007669"/>
    <property type="project" value="TreeGrafter"/>
</dbReference>
<reference evidence="4 5" key="1">
    <citation type="submission" date="2020-04" db="EMBL/GenBank/DDBJ databases">
        <title>Sphingobium sp. AR-3-1 isolated from Arctic soil.</title>
        <authorList>
            <person name="Dahal R.H."/>
            <person name="Chaudhary D.K."/>
        </authorList>
    </citation>
    <scope>NUCLEOTIDE SEQUENCE [LARGE SCALE GENOMIC DNA]</scope>
    <source>
        <strain evidence="4 5">AR-3-1</strain>
    </source>
</reference>
<organism evidence="4 5">
    <name type="scientific">Sphingobium psychrophilum</name>
    <dbReference type="NCBI Taxonomy" id="2728834"/>
    <lineage>
        <taxon>Bacteria</taxon>
        <taxon>Pseudomonadati</taxon>
        <taxon>Pseudomonadota</taxon>
        <taxon>Alphaproteobacteria</taxon>
        <taxon>Sphingomonadales</taxon>
        <taxon>Sphingomonadaceae</taxon>
        <taxon>Sphingobium</taxon>
    </lineage>
</organism>
<evidence type="ECO:0000313" key="5">
    <source>
        <dbReference type="Proteomes" id="UP000519023"/>
    </source>
</evidence>
<dbReference type="Proteomes" id="UP000519023">
    <property type="component" value="Unassembled WGS sequence"/>
</dbReference>
<dbReference type="Pfam" id="PF04773">
    <property type="entry name" value="FecR"/>
    <property type="match status" value="1"/>
</dbReference>
<name>A0A7X9ZVJ4_9SPHN</name>
<comment type="caution">
    <text evidence="4">The sequence shown here is derived from an EMBL/GenBank/DDBJ whole genome shotgun (WGS) entry which is preliminary data.</text>
</comment>
<dbReference type="InterPro" id="IPR032623">
    <property type="entry name" value="FecR_N"/>
</dbReference>
<feature type="domain" description="FecR protein" evidence="2">
    <location>
        <begin position="125"/>
        <end position="213"/>
    </location>
</feature>
<dbReference type="PANTHER" id="PTHR30273">
    <property type="entry name" value="PERIPLASMIC SIGNAL SENSOR AND SIGMA FACTOR ACTIVATOR FECR-RELATED"/>
    <property type="match status" value="1"/>
</dbReference>
<dbReference type="PIRSF" id="PIRSF018266">
    <property type="entry name" value="FecR"/>
    <property type="match status" value="1"/>
</dbReference>
<feature type="transmembrane region" description="Helical" evidence="1">
    <location>
        <begin position="79"/>
        <end position="99"/>
    </location>
</feature>
<feature type="domain" description="FecR N-terminal" evidence="3">
    <location>
        <begin position="13"/>
        <end position="53"/>
    </location>
</feature>
<dbReference type="InterPro" id="IPR012373">
    <property type="entry name" value="Ferrdict_sens_TM"/>
</dbReference>
<evidence type="ECO:0000259" key="3">
    <source>
        <dbReference type="Pfam" id="PF16220"/>
    </source>
</evidence>
<dbReference type="AlphaFoldDB" id="A0A7X9ZVJ4"/>
<dbReference type="PANTHER" id="PTHR30273:SF2">
    <property type="entry name" value="PROTEIN FECR"/>
    <property type="match status" value="1"/>
</dbReference>
<dbReference type="Gene3D" id="2.60.120.1440">
    <property type="match status" value="1"/>
</dbReference>
<evidence type="ECO:0000256" key="1">
    <source>
        <dbReference type="SAM" id="Phobius"/>
    </source>
</evidence>
<protein>
    <submittedName>
        <fullName evidence="4">DUF4880 domain-containing protein</fullName>
    </submittedName>
</protein>
<keyword evidence="1" id="KW-0812">Transmembrane</keyword>
<evidence type="ECO:0000313" key="4">
    <source>
        <dbReference type="EMBL" id="NML12716.1"/>
    </source>
</evidence>
<accession>A0A7X9ZVJ4</accession>
<proteinExistence type="predicted"/>
<dbReference type="EMBL" id="JABBFV010000025">
    <property type="protein sequence ID" value="NML12716.1"/>
    <property type="molecule type" value="Genomic_DNA"/>
</dbReference>
<evidence type="ECO:0000259" key="2">
    <source>
        <dbReference type="Pfam" id="PF04773"/>
    </source>
</evidence>
<sequence>MLDEQEKRSALREEAASWFAAMQGPDAQSRDQEFKAWLAADPDHRIAYARIAEVYSMGKSLVSPTKAEADAAPTHRRHVVALAAAVAVILLSFSAIVWMPAGNEGQKNGPAIVADAGQHTAAFASRVGQIRKVQLADGSKITLDTNSIVSMRFTPSSRSLRLEQGKARFEVAHEKRPFTVSVGDATVTAHGTVFDVGFRSDHIYFVRLLRGSVDVAQANHVVGHDITSKPKLLRPGQVVEAGGFGVRDLPASFAPAAGESWTSKMRQFDNVRVGDLISEANRYSHIQIRQPVAEIADRRASGTFAIDEPRRLATNLSLLFGLKIAETPDSSITLTPSDTNISQSGAETP</sequence>
<dbReference type="Pfam" id="PF16220">
    <property type="entry name" value="DUF4880"/>
    <property type="match status" value="1"/>
</dbReference>
<keyword evidence="5" id="KW-1185">Reference proteome</keyword>
<keyword evidence="1" id="KW-0472">Membrane</keyword>
<keyword evidence="1" id="KW-1133">Transmembrane helix</keyword>
<dbReference type="RefSeq" id="WP_169575067.1">
    <property type="nucleotide sequence ID" value="NZ_JABBFV010000025.1"/>
</dbReference>
<dbReference type="InterPro" id="IPR006860">
    <property type="entry name" value="FecR"/>
</dbReference>
<gene>
    <name evidence="4" type="ORF">HHL08_21710</name>
</gene>